<evidence type="ECO:0000313" key="1">
    <source>
        <dbReference type="EMBL" id="KAJ2788833.1"/>
    </source>
</evidence>
<dbReference type="EMBL" id="JANBUN010003959">
    <property type="protein sequence ID" value="KAJ2788833.1"/>
    <property type="molecule type" value="Genomic_DNA"/>
</dbReference>
<sequence length="266" mass="28239">LSLFDYGLGGTSRLSLGNVMSEEMRRVSSWVMHGHTQPPLHPNRPAPLYLAAAAAATDDLAGLASPQAPPSETDPSIKRKAADDQLGQPRKARGSARSPAREAAASIAACFAGDAADARQTLSPHTPTTPSLPSAGAAAPAHDSAGVRRRDSKKTHPRLTLTEEERRTNHIASEQRRRNQIRQGYAELMSLVTTLNDPALGNHPGTAQSTPSKAVILAHAVQFIRGLEEGNQALRTRLEGTRHAVPQMRLSSQALAAFSGSPSLPQ</sequence>
<evidence type="ECO:0000313" key="2">
    <source>
        <dbReference type="Proteomes" id="UP001140087"/>
    </source>
</evidence>
<feature type="non-terminal residue" evidence="1">
    <location>
        <position position="1"/>
    </location>
</feature>
<accession>A0ACC1KFM3</accession>
<gene>
    <name evidence="1" type="ORF">H4R21_006902</name>
</gene>
<dbReference type="Proteomes" id="UP001140087">
    <property type="component" value="Unassembled WGS sequence"/>
</dbReference>
<protein>
    <submittedName>
        <fullName evidence="1">Uncharacterized protein</fullName>
    </submittedName>
</protein>
<organism evidence="1 2">
    <name type="scientific">Coemansia helicoidea</name>
    <dbReference type="NCBI Taxonomy" id="1286919"/>
    <lineage>
        <taxon>Eukaryota</taxon>
        <taxon>Fungi</taxon>
        <taxon>Fungi incertae sedis</taxon>
        <taxon>Zoopagomycota</taxon>
        <taxon>Kickxellomycotina</taxon>
        <taxon>Kickxellomycetes</taxon>
        <taxon>Kickxellales</taxon>
        <taxon>Kickxellaceae</taxon>
        <taxon>Coemansia</taxon>
    </lineage>
</organism>
<keyword evidence="2" id="KW-1185">Reference proteome</keyword>
<proteinExistence type="predicted"/>
<comment type="caution">
    <text evidence="1">The sequence shown here is derived from an EMBL/GenBank/DDBJ whole genome shotgun (WGS) entry which is preliminary data.</text>
</comment>
<name>A0ACC1KFM3_9FUNG</name>
<reference evidence="1" key="1">
    <citation type="submission" date="2022-07" db="EMBL/GenBank/DDBJ databases">
        <title>Phylogenomic reconstructions and comparative analyses of Kickxellomycotina fungi.</title>
        <authorList>
            <person name="Reynolds N.K."/>
            <person name="Stajich J.E."/>
            <person name="Barry K."/>
            <person name="Grigoriev I.V."/>
            <person name="Crous P."/>
            <person name="Smith M.E."/>
        </authorList>
    </citation>
    <scope>NUCLEOTIDE SEQUENCE</scope>
    <source>
        <strain evidence="1">BCRC 34780</strain>
    </source>
</reference>